<proteinExistence type="predicted"/>
<feature type="signal peptide" evidence="1">
    <location>
        <begin position="1"/>
        <end position="18"/>
    </location>
</feature>
<evidence type="ECO:0000313" key="3">
    <source>
        <dbReference type="Proteomes" id="UP001281761"/>
    </source>
</evidence>
<gene>
    <name evidence="2" type="ORF">BLNAU_9793</name>
</gene>
<protein>
    <submittedName>
        <fullName evidence="2">Uncharacterized protein</fullName>
    </submittedName>
</protein>
<reference evidence="2 3" key="1">
    <citation type="journal article" date="2022" name="bioRxiv">
        <title>Genomics of Preaxostyla Flagellates Illuminates Evolutionary Transitions and the Path Towards Mitochondrial Loss.</title>
        <authorList>
            <person name="Novak L.V.F."/>
            <person name="Treitli S.C."/>
            <person name="Pyrih J."/>
            <person name="Halakuc P."/>
            <person name="Pipaliya S.V."/>
            <person name="Vacek V."/>
            <person name="Brzon O."/>
            <person name="Soukal P."/>
            <person name="Eme L."/>
            <person name="Dacks J.B."/>
            <person name="Karnkowska A."/>
            <person name="Elias M."/>
            <person name="Hampl V."/>
        </authorList>
    </citation>
    <scope>NUCLEOTIDE SEQUENCE [LARGE SCALE GENOMIC DNA]</scope>
    <source>
        <strain evidence="2">NAU3</strain>
        <tissue evidence="2">Gut</tissue>
    </source>
</reference>
<dbReference type="Proteomes" id="UP001281761">
    <property type="component" value="Unassembled WGS sequence"/>
</dbReference>
<comment type="caution">
    <text evidence="2">The sequence shown here is derived from an EMBL/GenBank/DDBJ whole genome shotgun (WGS) entry which is preliminary data.</text>
</comment>
<keyword evidence="3" id="KW-1185">Reference proteome</keyword>
<name>A0ABQ9XUT0_9EUKA</name>
<dbReference type="EMBL" id="JARBJD010000069">
    <property type="protein sequence ID" value="KAK2955241.1"/>
    <property type="molecule type" value="Genomic_DNA"/>
</dbReference>
<evidence type="ECO:0000313" key="2">
    <source>
        <dbReference type="EMBL" id="KAK2955241.1"/>
    </source>
</evidence>
<accession>A0ABQ9XUT0</accession>
<keyword evidence="1" id="KW-0732">Signal</keyword>
<organism evidence="2 3">
    <name type="scientific">Blattamonas nauphoetae</name>
    <dbReference type="NCBI Taxonomy" id="2049346"/>
    <lineage>
        <taxon>Eukaryota</taxon>
        <taxon>Metamonada</taxon>
        <taxon>Preaxostyla</taxon>
        <taxon>Oxymonadida</taxon>
        <taxon>Blattamonas</taxon>
    </lineage>
</organism>
<sequence>MRFICLLHILLTISKTHHQIPSPTLLPLNTFLSQQGTTRNINALGTKPDIVLPNGRYHVSNFDITSSTMNMIGKQSAIFPSSTTNDEDFSEHFVPNDFTDEKEDRRNQLFRISNSTIWMSELTFECGSAGSSIATISASDVMIGESRVISNSDRTPFVIVGGDSGKAVRSQLLTARTLHRVSHRFCL</sequence>
<evidence type="ECO:0000256" key="1">
    <source>
        <dbReference type="SAM" id="SignalP"/>
    </source>
</evidence>
<feature type="chain" id="PRO_5045595885" evidence="1">
    <location>
        <begin position="19"/>
        <end position="187"/>
    </location>
</feature>